<reference evidence="1" key="1">
    <citation type="submission" date="2023-06" db="EMBL/GenBank/DDBJ databases">
        <authorList>
            <person name="Kurt Z."/>
        </authorList>
    </citation>
    <scope>NUCLEOTIDE SEQUENCE</scope>
</reference>
<dbReference type="Proteomes" id="UP001642409">
    <property type="component" value="Unassembled WGS sequence"/>
</dbReference>
<sequence>MFSYQLTSENKKYIQTFTKENSSITTTELTQQLLDSYFVGQDVFFYDVYNVISQKKKLINAEHTNYFINESRKIQSSYTEIYKLGLNHVFEREFRTETPQPFEHKCIVLQRPSFHRRWLKQLYEYISTQQDLLSLEPSIAPADFKFQKMRNIFVLVPAATVRTSSDPSLFKNQLSCYLLYST</sequence>
<protein>
    <submittedName>
        <fullName evidence="2">Hypothetical_protein</fullName>
    </submittedName>
</protein>
<dbReference type="EMBL" id="CAXDID020000035">
    <property type="protein sequence ID" value="CAL5996713.1"/>
    <property type="molecule type" value="Genomic_DNA"/>
</dbReference>
<comment type="caution">
    <text evidence="1">The sequence shown here is derived from an EMBL/GenBank/DDBJ whole genome shotgun (WGS) entry which is preliminary data.</text>
</comment>
<gene>
    <name evidence="2" type="ORF">HINF_LOCUS14897</name>
    <name evidence="1" type="ORF">HINF_LOCUS51812</name>
</gene>
<proteinExistence type="predicted"/>
<name>A0AA86UTF1_9EUKA</name>
<evidence type="ECO:0000313" key="2">
    <source>
        <dbReference type="EMBL" id="CAL5996713.1"/>
    </source>
</evidence>
<dbReference type="AlphaFoldDB" id="A0AA86UTF1"/>
<evidence type="ECO:0000313" key="3">
    <source>
        <dbReference type="Proteomes" id="UP001642409"/>
    </source>
</evidence>
<dbReference type="EMBL" id="CATOUU010000972">
    <property type="protein sequence ID" value="CAI9964167.1"/>
    <property type="molecule type" value="Genomic_DNA"/>
</dbReference>
<accession>A0AA86UTF1</accession>
<evidence type="ECO:0000313" key="1">
    <source>
        <dbReference type="EMBL" id="CAI9964167.1"/>
    </source>
</evidence>
<organism evidence="1">
    <name type="scientific">Hexamita inflata</name>
    <dbReference type="NCBI Taxonomy" id="28002"/>
    <lineage>
        <taxon>Eukaryota</taxon>
        <taxon>Metamonada</taxon>
        <taxon>Diplomonadida</taxon>
        <taxon>Hexamitidae</taxon>
        <taxon>Hexamitinae</taxon>
        <taxon>Hexamita</taxon>
    </lineage>
</organism>
<keyword evidence="3" id="KW-1185">Reference proteome</keyword>
<reference evidence="2 3" key="2">
    <citation type="submission" date="2024-07" db="EMBL/GenBank/DDBJ databases">
        <authorList>
            <person name="Akdeniz Z."/>
        </authorList>
    </citation>
    <scope>NUCLEOTIDE SEQUENCE [LARGE SCALE GENOMIC DNA]</scope>
</reference>